<dbReference type="PROSITE" id="PS51257">
    <property type="entry name" value="PROKAR_LIPOPROTEIN"/>
    <property type="match status" value="1"/>
</dbReference>
<evidence type="ECO:0000313" key="2">
    <source>
        <dbReference type="Proteomes" id="UP000515344"/>
    </source>
</evidence>
<name>A0A7G5XJ86_9BACT</name>
<accession>A0A7G5XJ86</accession>
<organism evidence="1 2">
    <name type="scientific">Lacibacter sediminis</name>
    <dbReference type="NCBI Taxonomy" id="2760713"/>
    <lineage>
        <taxon>Bacteria</taxon>
        <taxon>Pseudomonadati</taxon>
        <taxon>Bacteroidota</taxon>
        <taxon>Chitinophagia</taxon>
        <taxon>Chitinophagales</taxon>
        <taxon>Chitinophagaceae</taxon>
        <taxon>Lacibacter</taxon>
    </lineage>
</organism>
<evidence type="ECO:0008006" key="3">
    <source>
        <dbReference type="Google" id="ProtNLM"/>
    </source>
</evidence>
<protein>
    <recommendedName>
        <fullName evidence="3">DUF3313 domain-containing protein</fullName>
    </recommendedName>
</protein>
<dbReference type="EMBL" id="CP060007">
    <property type="protein sequence ID" value="QNA45539.1"/>
    <property type="molecule type" value="Genomic_DNA"/>
</dbReference>
<reference evidence="2" key="1">
    <citation type="submission" date="2020-08" db="EMBL/GenBank/DDBJ databases">
        <title>Lacibacter sp. S13-6-6 genome sequencing.</title>
        <authorList>
            <person name="Jin L."/>
        </authorList>
    </citation>
    <scope>NUCLEOTIDE SEQUENCE [LARGE SCALE GENOMIC DNA]</scope>
    <source>
        <strain evidence="2">S13-6-6</strain>
    </source>
</reference>
<dbReference type="KEGG" id="lacs:H4075_04875"/>
<gene>
    <name evidence="1" type="ORF">H4075_04875</name>
</gene>
<dbReference type="AlphaFoldDB" id="A0A7G5XJ86"/>
<sequence length="213" mass="23733">MQRLTSFVIFFCLILLLTSSCSQPKLLLKPAATFDTLHLELDLSIVQQYEYKQALLQKMKKFTEVYNTEDHPFKLALNTGATTSNCNIKVVRVKFIGRKENLIGTAISVVGLGTAATLIATGFPVPVGWIHIPSAKTSLQPGLSSDISDLPTFQRVSINSTGMYRSLDKQIDKQSTKVVKYVVSVVQSVEKEYRKNKNLPEPVKERQKTNPGN</sequence>
<evidence type="ECO:0000313" key="1">
    <source>
        <dbReference type="EMBL" id="QNA45539.1"/>
    </source>
</evidence>
<keyword evidence="2" id="KW-1185">Reference proteome</keyword>
<dbReference type="Proteomes" id="UP000515344">
    <property type="component" value="Chromosome"/>
</dbReference>
<dbReference type="RefSeq" id="WP_182804685.1">
    <property type="nucleotide sequence ID" value="NZ_CP060007.1"/>
</dbReference>
<proteinExistence type="predicted"/>